<evidence type="ECO:0000259" key="4">
    <source>
        <dbReference type="PROSITE" id="PS50053"/>
    </source>
</evidence>
<dbReference type="PROSITE" id="PS50053">
    <property type="entry name" value="UBIQUITIN_2"/>
    <property type="match status" value="1"/>
</dbReference>
<evidence type="ECO:0000313" key="6">
    <source>
        <dbReference type="Proteomes" id="UP001642484"/>
    </source>
</evidence>
<dbReference type="PROSITE" id="PS50088">
    <property type="entry name" value="ANK_REPEAT"/>
    <property type="match status" value="6"/>
</dbReference>
<dbReference type="InterPro" id="IPR029071">
    <property type="entry name" value="Ubiquitin-like_domsf"/>
</dbReference>
<dbReference type="EMBL" id="CAXAMN010010269">
    <property type="protein sequence ID" value="CAK9031317.1"/>
    <property type="molecule type" value="Genomic_DNA"/>
</dbReference>
<dbReference type="Proteomes" id="UP001642484">
    <property type="component" value="Unassembled WGS sequence"/>
</dbReference>
<feature type="domain" description="Ubiquitin-like" evidence="4">
    <location>
        <begin position="33"/>
        <end position="101"/>
    </location>
</feature>
<evidence type="ECO:0000256" key="2">
    <source>
        <dbReference type="ARBA" id="ARBA00023043"/>
    </source>
</evidence>
<keyword evidence="1" id="KW-0677">Repeat</keyword>
<feature type="repeat" description="ANK" evidence="3">
    <location>
        <begin position="367"/>
        <end position="399"/>
    </location>
</feature>
<dbReference type="InterPro" id="IPR036770">
    <property type="entry name" value="Ankyrin_rpt-contain_sf"/>
</dbReference>
<feature type="repeat" description="ANK" evidence="3">
    <location>
        <begin position="210"/>
        <end position="242"/>
    </location>
</feature>
<dbReference type="InterPro" id="IPR000626">
    <property type="entry name" value="Ubiquitin-like_dom"/>
</dbReference>
<protein>
    <recommendedName>
        <fullName evidence="4">Ubiquitin-like domain-containing protein</fullName>
    </recommendedName>
</protein>
<dbReference type="SUPFAM" id="SSF48403">
    <property type="entry name" value="Ankyrin repeat"/>
    <property type="match status" value="1"/>
</dbReference>
<name>A0ABP0KWN6_9DINO</name>
<evidence type="ECO:0000256" key="1">
    <source>
        <dbReference type="ARBA" id="ARBA00022737"/>
    </source>
</evidence>
<feature type="repeat" description="ANK" evidence="3">
    <location>
        <begin position="243"/>
        <end position="268"/>
    </location>
</feature>
<feature type="repeat" description="ANK" evidence="3">
    <location>
        <begin position="334"/>
        <end position="366"/>
    </location>
</feature>
<evidence type="ECO:0000313" key="5">
    <source>
        <dbReference type="EMBL" id="CAK9031317.1"/>
    </source>
</evidence>
<comment type="caution">
    <text evidence="5">The sequence shown here is derived from an EMBL/GenBank/DDBJ whole genome shotgun (WGS) entry which is preliminary data.</text>
</comment>
<sequence length="438" mass="48615">MLPRYPHFHYRGLRSFHEIRRQSHLGCLHGVLVMIRIHQISGKEVASLDEHGVRQVTETHGNSVIALKRHLRTICDVPIYRFRLVRQGEVLRDEHQLNDLSAPTELQMTIHDFTDPDEDQIKRFLKAAEDGETASLEAMLHAPMNPNQLLPDDPDSDEPNPNLAPHLPRFVRRNRHAGISALQLAAKAGHLECARILIDAGAIINRENWLGETPLHLCCKLGHWEVAELLVEAKASADTADLRGTTPIETACTNGFDNIVRVLLHAGATKPPLSLACQQANGEVVQLLIGARADKSEEDRDGKTPLLVATSQGHVEVVKVLINAGVCKDKVDRHGRSPLWMAADHDKLEVARFLIKAGVQKDQIDAHGRSPLWIAANHGNVEIVELLIKARADKGKLDREGKSPLSIAKYRSHLDVVELLSGIESRAVSPATKCRRQE</sequence>
<feature type="repeat" description="ANK" evidence="3">
    <location>
        <begin position="177"/>
        <end position="209"/>
    </location>
</feature>
<gene>
    <name evidence="5" type="ORF">CCMP2556_LOCUS18239</name>
</gene>
<dbReference type="Pfam" id="PF12796">
    <property type="entry name" value="Ank_2"/>
    <property type="match status" value="2"/>
</dbReference>
<dbReference type="PANTHER" id="PTHR24193:SF121">
    <property type="entry name" value="ADA2A-CONTAINING COMPLEX COMPONENT 3, ISOFORM D"/>
    <property type="match status" value="1"/>
</dbReference>
<keyword evidence="2 3" id="KW-0040">ANK repeat</keyword>
<organism evidence="5 6">
    <name type="scientific">Durusdinium trenchii</name>
    <dbReference type="NCBI Taxonomy" id="1381693"/>
    <lineage>
        <taxon>Eukaryota</taxon>
        <taxon>Sar</taxon>
        <taxon>Alveolata</taxon>
        <taxon>Dinophyceae</taxon>
        <taxon>Suessiales</taxon>
        <taxon>Symbiodiniaceae</taxon>
        <taxon>Durusdinium</taxon>
    </lineage>
</organism>
<proteinExistence type="predicted"/>
<reference evidence="5 6" key="1">
    <citation type="submission" date="2024-02" db="EMBL/GenBank/DDBJ databases">
        <authorList>
            <person name="Chen Y."/>
            <person name="Shah S."/>
            <person name="Dougan E. K."/>
            <person name="Thang M."/>
            <person name="Chan C."/>
        </authorList>
    </citation>
    <scope>NUCLEOTIDE SEQUENCE [LARGE SCALE GENOMIC DNA]</scope>
</reference>
<dbReference type="SUPFAM" id="SSF54236">
    <property type="entry name" value="Ubiquitin-like"/>
    <property type="match status" value="1"/>
</dbReference>
<dbReference type="InterPro" id="IPR050663">
    <property type="entry name" value="Ankyrin-SOCS_Box"/>
</dbReference>
<dbReference type="SMART" id="SM00248">
    <property type="entry name" value="ANK"/>
    <property type="match status" value="7"/>
</dbReference>
<feature type="repeat" description="ANK" evidence="3">
    <location>
        <begin position="301"/>
        <end position="333"/>
    </location>
</feature>
<keyword evidence="6" id="KW-1185">Reference proteome</keyword>
<dbReference type="PROSITE" id="PS50297">
    <property type="entry name" value="ANK_REP_REGION"/>
    <property type="match status" value="6"/>
</dbReference>
<evidence type="ECO:0000256" key="3">
    <source>
        <dbReference type="PROSITE-ProRule" id="PRU00023"/>
    </source>
</evidence>
<dbReference type="Gene3D" id="1.25.40.20">
    <property type="entry name" value="Ankyrin repeat-containing domain"/>
    <property type="match status" value="2"/>
</dbReference>
<dbReference type="PANTHER" id="PTHR24193">
    <property type="entry name" value="ANKYRIN REPEAT PROTEIN"/>
    <property type="match status" value="1"/>
</dbReference>
<dbReference type="InterPro" id="IPR002110">
    <property type="entry name" value="Ankyrin_rpt"/>
</dbReference>
<accession>A0ABP0KWN6</accession>
<dbReference type="Pfam" id="PF00023">
    <property type="entry name" value="Ank"/>
    <property type="match status" value="1"/>
</dbReference>